<dbReference type="InterPro" id="IPR050148">
    <property type="entry name" value="Terpene_synthase-like"/>
</dbReference>
<dbReference type="PANTHER" id="PTHR31225:SF242">
    <property type="entry name" value="TERPENOID SYNTHASE 9"/>
    <property type="match status" value="1"/>
</dbReference>
<evidence type="ECO:0000313" key="8">
    <source>
        <dbReference type="EMBL" id="KAF3499270.1"/>
    </source>
</evidence>
<dbReference type="PANTHER" id="PTHR31225">
    <property type="entry name" value="OS04G0344100 PROTEIN-RELATED"/>
    <property type="match status" value="1"/>
</dbReference>
<dbReference type="InterPro" id="IPR008949">
    <property type="entry name" value="Isoprenoid_synthase_dom_sf"/>
</dbReference>
<evidence type="ECO:0008006" key="10">
    <source>
        <dbReference type="Google" id="ProtNLM"/>
    </source>
</evidence>
<organism evidence="8 9">
    <name type="scientific">Brassica cretica</name>
    <name type="common">Mustard</name>
    <dbReference type="NCBI Taxonomy" id="69181"/>
    <lineage>
        <taxon>Eukaryota</taxon>
        <taxon>Viridiplantae</taxon>
        <taxon>Streptophyta</taxon>
        <taxon>Embryophyta</taxon>
        <taxon>Tracheophyta</taxon>
        <taxon>Spermatophyta</taxon>
        <taxon>Magnoliopsida</taxon>
        <taxon>eudicotyledons</taxon>
        <taxon>Gunneridae</taxon>
        <taxon>Pentapetalae</taxon>
        <taxon>rosids</taxon>
        <taxon>malvids</taxon>
        <taxon>Brassicales</taxon>
        <taxon>Brassicaceae</taxon>
        <taxon>Brassiceae</taxon>
        <taxon>Brassica</taxon>
    </lineage>
</organism>
<evidence type="ECO:0000259" key="7">
    <source>
        <dbReference type="Pfam" id="PF03936"/>
    </source>
</evidence>
<evidence type="ECO:0000256" key="4">
    <source>
        <dbReference type="ARBA" id="ARBA00023239"/>
    </source>
</evidence>
<evidence type="ECO:0000313" key="9">
    <source>
        <dbReference type="Proteomes" id="UP000712600"/>
    </source>
</evidence>
<accession>A0A8S9N5C0</accession>
<dbReference type="Pfam" id="PF01397">
    <property type="entry name" value="Terpene_synth"/>
    <property type="match status" value="1"/>
</dbReference>
<dbReference type="Gene3D" id="1.50.10.130">
    <property type="entry name" value="Terpene synthase, N-terminal domain"/>
    <property type="match status" value="1"/>
</dbReference>
<dbReference type="EMBL" id="QGKX02001621">
    <property type="protein sequence ID" value="KAF3499270.1"/>
    <property type="molecule type" value="Genomic_DNA"/>
</dbReference>
<dbReference type="CDD" id="cd00684">
    <property type="entry name" value="Terpene_cyclase_plant_C1"/>
    <property type="match status" value="1"/>
</dbReference>
<evidence type="ECO:0000256" key="1">
    <source>
        <dbReference type="ARBA" id="ARBA00022723"/>
    </source>
</evidence>
<dbReference type="SUPFAM" id="SSF48239">
    <property type="entry name" value="Terpenoid cyclases/Protein prenyltransferases"/>
    <property type="match status" value="1"/>
</dbReference>
<gene>
    <name evidence="8" type="ORF">F2Q69_00044561</name>
</gene>
<dbReference type="Gene3D" id="1.10.600.10">
    <property type="entry name" value="Farnesyl Diphosphate Synthase"/>
    <property type="match status" value="1"/>
</dbReference>
<reference evidence="8" key="1">
    <citation type="submission" date="2019-12" db="EMBL/GenBank/DDBJ databases">
        <title>Genome sequencing and annotation of Brassica cretica.</title>
        <authorList>
            <person name="Studholme D.J."/>
            <person name="Sarris P."/>
        </authorList>
    </citation>
    <scope>NUCLEOTIDE SEQUENCE</scope>
    <source>
        <strain evidence="8">PFS-109/04</strain>
        <tissue evidence="8">Leaf</tissue>
    </source>
</reference>
<dbReference type="InterPro" id="IPR036965">
    <property type="entry name" value="Terpene_synth_N_sf"/>
</dbReference>
<evidence type="ECO:0000256" key="5">
    <source>
        <dbReference type="ARBA" id="ARBA00038405"/>
    </source>
</evidence>
<evidence type="ECO:0000259" key="6">
    <source>
        <dbReference type="Pfam" id="PF01397"/>
    </source>
</evidence>
<keyword evidence="1" id="KW-0479">Metal-binding</keyword>
<name>A0A8S9N5C0_BRACR</name>
<dbReference type="GO" id="GO:0016102">
    <property type="term" value="P:diterpenoid biosynthetic process"/>
    <property type="evidence" value="ECO:0007669"/>
    <property type="project" value="InterPro"/>
</dbReference>
<dbReference type="FunFam" id="1.50.10.130:FF:000001">
    <property type="entry name" value="Isoprene synthase, chloroplastic"/>
    <property type="match status" value="1"/>
</dbReference>
<dbReference type="InterPro" id="IPR005630">
    <property type="entry name" value="Terpene_synthase_metal-bd"/>
</dbReference>
<dbReference type="GO" id="GO:0010333">
    <property type="term" value="F:terpene synthase activity"/>
    <property type="evidence" value="ECO:0007669"/>
    <property type="project" value="InterPro"/>
</dbReference>
<evidence type="ECO:0000256" key="3">
    <source>
        <dbReference type="ARBA" id="ARBA00023211"/>
    </source>
</evidence>
<dbReference type="Proteomes" id="UP000712600">
    <property type="component" value="Unassembled WGS sequence"/>
</dbReference>
<keyword evidence="2" id="KW-0460">Magnesium</keyword>
<sequence length="633" mass="73032">MELDRADILWEASSVSGLEIHRRDLDFNGWIFCCLGFSEAGRHSSSAGQSWVFGKSNVSGSRNLCELRSFGCCRFAQGQGNTTVTFRCAVCLSPTVKSGQKNYLNFSKLLPSQWGDHFLNISIADSDFDVLAREMEVLKPKLRKNIFTFSSRDKDAMKRSILSIHVLDSLGLAYIFEKEIVETLKHAFEKIDELITDENDLYTVSIMFRVFRIYGHNMLSDVFDRFKRNDGKFKESLMEDVQGMLSFYEAAHFRTTTDHILDEALSFTLDYLESLATDSKAIPPHILKHIQNALYIPQHQNVPVLVAREYLSFYEQEEENDETLLKLAKLNFKWWRELDHTKSLPHGFRERTFESWFVGSMMYFEPQFSIGRIMSAKFILLLAFLDDACDTYGSIPEVESVVNCLERWDPEYMENLYGHMKTAFKFVMSVYKEFEEILKSQGRSFALEKMIEEFKIVTRTNLDLIKWARAGQIPNFDEYVEAGGAEAGSYATIACSIMGLGEIGKKEDFEWLLSRPKSVRYLARKTRLLDDITDFEEDMNKGYTANALNYYMKQHGVTKKEASGEFHKMIGDINKIVNEECLKTTNISRPVLMQVVNYGRMVNILYTSDDVYNHREGKLKDYLTALLVDPIHL</sequence>
<dbReference type="AlphaFoldDB" id="A0A8S9N5C0"/>
<dbReference type="InterPro" id="IPR001906">
    <property type="entry name" value="Terpene_synth_N"/>
</dbReference>
<feature type="domain" description="Terpene synthase N-terminal" evidence="6">
    <location>
        <begin position="113"/>
        <end position="294"/>
    </location>
</feature>
<dbReference type="SUPFAM" id="SSF48576">
    <property type="entry name" value="Terpenoid synthases"/>
    <property type="match status" value="1"/>
</dbReference>
<dbReference type="Pfam" id="PF03936">
    <property type="entry name" value="Terpene_synth_C"/>
    <property type="match status" value="1"/>
</dbReference>
<comment type="caution">
    <text evidence="8">The sequence shown here is derived from an EMBL/GenBank/DDBJ whole genome shotgun (WGS) entry which is preliminary data.</text>
</comment>
<feature type="domain" description="Terpene synthase metal-binding" evidence="7">
    <location>
        <begin position="337"/>
        <end position="575"/>
    </location>
</feature>
<evidence type="ECO:0000256" key="2">
    <source>
        <dbReference type="ARBA" id="ARBA00022842"/>
    </source>
</evidence>
<keyword evidence="3" id="KW-0464">Manganese</keyword>
<proteinExistence type="inferred from homology"/>
<comment type="similarity">
    <text evidence="5">Belongs to the terpene synthase family. Tpsa subfamily.</text>
</comment>
<keyword evidence="4" id="KW-0456">Lyase</keyword>
<dbReference type="InterPro" id="IPR044814">
    <property type="entry name" value="Terpene_cyclase_plant_C1"/>
</dbReference>
<protein>
    <recommendedName>
        <fullName evidence="10">(+)-delta-cadinene synthase</fullName>
    </recommendedName>
</protein>
<dbReference type="GO" id="GO:0000287">
    <property type="term" value="F:magnesium ion binding"/>
    <property type="evidence" value="ECO:0007669"/>
    <property type="project" value="InterPro"/>
</dbReference>
<dbReference type="InterPro" id="IPR008930">
    <property type="entry name" value="Terpenoid_cyclase/PrenylTrfase"/>
</dbReference>